<evidence type="ECO:0000256" key="1">
    <source>
        <dbReference type="ARBA" id="ARBA00001412"/>
    </source>
</evidence>
<dbReference type="KEGG" id="ccp:CHC_T00008606001"/>
<accession>R7QR83</accession>
<organism evidence="8 9">
    <name type="scientific">Chondrus crispus</name>
    <name type="common">Carrageen Irish moss</name>
    <name type="synonym">Polymorpha crispa</name>
    <dbReference type="NCBI Taxonomy" id="2769"/>
    <lineage>
        <taxon>Eukaryota</taxon>
        <taxon>Rhodophyta</taxon>
        <taxon>Florideophyceae</taxon>
        <taxon>Rhodymeniophycidae</taxon>
        <taxon>Gigartinales</taxon>
        <taxon>Gigartinaceae</taxon>
        <taxon>Chondrus</taxon>
    </lineage>
</organism>
<dbReference type="InterPro" id="IPR031330">
    <property type="entry name" value="Gly_Hdrlase_35_cat"/>
</dbReference>
<comment type="similarity">
    <text evidence="2">Belongs to the glycosyl hydrolase 35 family.</text>
</comment>
<sequence>MSSSVTYDRRSFFIHGEPFLILCGSVHYIRLHPSRWDALFDTFHRAGLNTLETYVFWGEHDGAPPVTAAPSPTPHARPSSYDFSGRRDLFAFLRAASSRSLKVILRIGPYVCAEVSYGGFPSRLRFVPDIEFRTYNTAFMDEVATWVRYVATQLKEEKLMLPQGGPVMLVQLENEYSMVSDAYGDVGGKYLQWCADLQKELEFGVPGIMCYGAAEGVVETINSFYAHEEIDGHRQRHADQPPVWTECWTGWYNVWGAAKHVRKAEDLAYAVARWFAQGGAGVNYYMWMGGTNFGRSAMYLQATSYGYDAPVNEFYQETSKMRHLARLHRVLKDKFERAFMATREQDAECVGRTVYRWGDAVFVCNDSDEQLTDVCIEGVEGKYTGVVAAKSVSIIDGFSGELLYDSSSIHGDDVVTQELVAAPVVAGDWASMSEPVPSWDNIEAISEASGGESRPVVSGASPPDQLMLTQDSSDFCFYVAKYRSVGEGKGKRKVEFEAGDYATVFCDGKMQG</sequence>
<dbReference type="PROSITE" id="PS01182">
    <property type="entry name" value="GLYCOSYL_HYDROL_F35"/>
    <property type="match status" value="1"/>
</dbReference>
<dbReference type="GO" id="GO:0005975">
    <property type="term" value="P:carbohydrate metabolic process"/>
    <property type="evidence" value="ECO:0007669"/>
    <property type="project" value="InterPro"/>
</dbReference>
<dbReference type="InterPro" id="IPR017853">
    <property type="entry name" value="GH"/>
</dbReference>
<dbReference type="AlphaFoldDB" id="R7QR83"/>
<proteinExistence type="inferred from homology"/>
<dbReference type="Proteomes" id="UP000012073">
    <property type="component" value="Unassembled WGS sequence"/>
</dbReference>
<dbReference type="Gene3D" id="3.20.20.80">
    <property type="entry name" value="Glycosidases"/>
    <property type="match status" value="1"/>
</dbReference>
<evidence type="ECO:0000313" key="9">
    <source>
        <dbReference type="Proteomes" id="UP000012073"/>
    </source>
</evidence>
<evidence type="ECO:0000256" key="3">
    <source>
        <dbReference type="ARBA" id="ARBA00012756"/>
    </source>
</evidence>
<evidence type="ECO:0000256" key="2">
    <source>
        <dbReference type="ARBA" id="ARBA00009809"/>
    </source>
</evidence>
<evidence type="ECO:0000256" key="6">
    <source>
        <dbReference type="ARBA" id="ARBA00023295"/>
    </source>
</evidence>
<evidence type="ECO:0000259" key="7">
    <source>
        <dbReference type="Pfam" id="PF01301"/>
    </source>
</evidence>
<dbReference type="GO" id="GO:0004565">
    <property type="term" value="F:beta-galactosidase activity"/>
    <property type="evidence" value="ECO:0007669"/>
    <property type="project" value="UniProtKB-EC"/>
</dbReference>
<dbReference type="Gramene" id="CDF40977">
    <property type="protein sequence ID" value="CDF40977"/>
    <property type="gene ID" value="CHC_T00008606001"/>
</dbReference>
<dbReference type="STRING" id="2769.R7QR83"/>
<protein>
    <recommendedName>
        <fullName evidence="3">beta-galactosidase</fullName>
        <ecNumber evidence="3">3.2.1.23</ecNumber>
    </recommendedName>
</protein>
<dbReference type="InterPro" id="IPR001944">
    <property type="entry name" value="Glycoside_Hdrlase_35"/>
</dbReference>
<dbReference type="SUPFAM" id="SSF51445">
    <property type="entry name" value="(Trans)glycosidases"/>
    <property type="match status" value="1"/>
</dbReference>
<dbReference type="PANTHER" id="PTHR23421">
    <property type="entry name" value="BETA-GALACTOSIDASE RELATED"/>
    <property type="match status" value="1"/>
</dbReference>
<dbReference type="OrthoDB" id="2883at2759"/>
<name>R7QR83_CHOCR</name>
<dbReference type="EMBL" id="HG002286">
    <property type="protein sequence ID" value="CDF40977.1"/>
    <property type="molecule type" value="Genomic_DNA"/>
</dbReference>
<evidence type="ECO:0000256" key="4">
    <source>
        <dbReference type="ARBA" id="ARBA00022729"/>
    </source>
</evidence>
<dbReference type="InterPro" id="IPR019801">
    <property type="entry name" value="Glyco_hydro_35_CS"/>
</dbReference>
<dbReference type="EC" id="3.2.1.23" evidence="3"/>
<dbReference type="Pfam" id="PF01301">
    <property type="entry name" value="Glyco_hydro_35"/>
    <property type="match status" value="1"/>
</dbReference>
<keyword evidence="9" id="KW-1185">Reference proteome</keyword>
<dbReference type="OMA" id="NTHMFSW"/>
<evidence type="ECO:0000256" key="5">
    <source>
        <dbReference type="ARBA" id="ARBA00022801"/>
    </source>
</evidence>
<keyword evidence="4" id="KW-0732">Signal</keyword>
<reference evidence="9" key="1">
    <citation type="journal article" date="2013" name="Proc. Natl. Acad. Sci. U.S.A.">
        <title>Genome structure and metabolic features in the red seaweed Chondrus crispus shed light on evolution of the Archaeplastida.</title>
        <authorList>
            <person name="Collen J."/>
            <person name="Porcel B."/>
            <person name="Carre W."/>
            <person name="Ball S.G."/>
            <person name="Chaparro C."/>
            <person name="Tonon T."/>
            <person name="Barbeyron T."/>
            <person name="Michel G."/>
            <person name="Noel B."/>
            <person name="Valentin K."/>
            <person name="Elias M."/>
            <person name="Artiguenave F."/>
            <person name="Arun A."/>
            <person name="Aury J.M."/>
            <person name="Barbosa-Neto J.F."/>
            <person name="Bothwell J.H."/>
            <person name="Bouget F.Y."/>
            <person name="Brillet L."/>
            <person name="Cabello-Hurtado F."/>
            <person name="Capella-Gutierrez S."/>
            <person name="Charrier B."/>
            <person name="Cladiere L."/>
            <person name="Cock J.M."/>
            <person name="Coelho S.M."/>
            <person name="Colleoni C."/>
            <person name="Czjzek M."/>
            <person name="Da Silva C."/>
            <person name="Delage L."/>
            <person name="Denoeud F."/>
            <person name="Deschamps P."/>
            <person name="Dittami S.M."/>
            <person name="Gabaldon T."/>
            <person name="Gachon C.M."/>
            <person name="Groisillier A."/>
            <person name="Herve C."/>
            <person name="Jabbari K."/>
            <person name="Katinka M."/>
            <person name="Kloareg B."/>
            <person name="Kowalczyk N."/>
            <person name="Labadie K."/>
            <person name="Leblanc C."/>
            <person name="Lopez P.J."/>
            <person name="McLachlan D.H."/>
            <person name="Meslet-Cladiere L."/>
            <person name="Moustafa A."/>
            <person name="Nehr Z."/>
            <person name="Nyvall Collen P."/>
            <person name="Panaud O."/>
            <person name="Partensky F."/>
            <person name="Poulain J."/>
            <person name="Rensing S.A."/>
            <person name="Rousvoal S."/>
            <person name="Samson G."/>
            <person name="Symeonidi A."/>
            <person name="Weissenbach J."/>
            <person name="Zambounis A."/>
            <person name="Wincker P."/>
            <person name="Boyen C."/>
        </authorList>
    </citation>
    <scope>NUCLEOTIDE SEQUENCE [LARGE SCALE GENOMIC DNA]</scope>
    <source>
        <strain evidence="9">cv. Stackhouse</strain>
    </source>
</reference>
<dbReference type="PRINTS" id="PR00742">
    <property type="entry name" value="GLHYDRLASE35"/>
</dbReference>
<keyword evidence="5" id="KW-0378">Hydrolase</keyword>
<evidence type="ECO:0000313" key="8">
    <source>
        <dbReference type="EMBL" id="CDF40977.1"/>
    </source>
</evidence>
<dbReference type="GeneID" id="17318989"/>
<dbReference type="FunFam" id="3.20.20.80:FF:000006">
    <property type="entry name" value="Beta-galactosidase"/>
    <property type="match status" value="1"/>
</dbReference>
<feature type="domain" description="Glycoside hydrolase 35 catalytic" evidence="7">
    <location>
        <begin position="11"/>
        <end position="329"/>
    </location>
</feature>
<keyword evidence="6" id="KW-0326">Glycosidase</keyword>
<gene>
    <name evidence="8" type="ORF">CHC_T00008606001</name>
</gene>
<comment type="catalytic activity">
    <reaction evidence="1">
        <text>Hydrolysis of terminal non-reducing beta-D-galactose residues in beta-D-galactosides.</text>
        <dbReference type="EC" id="3.2.1.23"/>
    </reaction>
</comment>
<dbReference type="RefSeq" id="XP_005711271.1">
    <property type="nucleotide sequence ID" value="XM_005711214.1"/>
</dbReference>